<organism evidence="3">
    <name type="scientific">Magallana gigas</name>
    <name type="common">Pacific oyster</name>
    <name type="synonym">Crassostrea gigas</name>
    <dbReference type="NCBI Taxonomy" id="29159"/>
    <lineage>
        <taxon>Eukaryota</taxon>
        <taxon>Metazoa</taxon>
        <taxon>Spiralia</taxon>
        <taxon>Lophotrochozoa</taxon>
        <taxon>Mollusca</taxon>
        <taxon>Bivalvia</taxon>
        <taxon>Autobranchia</taxon>
        <taxon>Pteriomorphia</taxon>
        <taxon>Ostreida</taxon>
        <taxon>Ostreoidea</taxon>
        <taxon>Ostreidae</taxon>
        <taxon>Magallana</taxon>
    </lineage>
</organism>
<dbReference type="EMBL" id="JH816353">
    <property type="protein sequence ID" value="EKC32034.1"/>
    <property type="molecule type" value="Genomic_DNA"/>
</dbReference>
<evidence type="ECO:0000256" key="1">
    <source>
        <dbReference type="ARBA" id="ARBA00022737"/>
    </source>
</evidence>
<reference evidence="3" key="1">
    <citation type="journal article" date="2012" name="Nature">
        <title>The oyster genome reveals stress adaptation and complexity of shell formation.</title>
        <authorList>
            <person name="Zhang G."/>
            <person name="Fang X."/>
            <person name="Guo X."/>
            <person name="Li L."/>
            <person name="Luo R."/>
            <person name="Xu F."/>
            <person name="Yang P."/>
            <person name="Zhang L."/>
            <person name="Wang X."/>
            <person name="Qi H."/>
            <person name="Xiong Z."/>
            <person name="Que H."/>
            <person name="Xie Y."/>
            <person name="Holland P.W."/>
            <person name="Paps J."/>
            <person name="Zhu Y."/>
            <person name="Wu F."/>
            <person name="Chen Y."/>
            <person name="Wang J."/>
            <person name="Peng C."/>
            <person name="Meng J."/>
            <person name="Yang L."/>
            <person name="Liu J."/>
            <person name="Wen B."/>
            <person name="Zhang N."/>
            <person name="Huang Z."/>
            <person name="Zhu Q."/>
            <person name="Feng Y."/>
            <person name="Mount A."/>
            <person name="Hedgecock D."/>
            <person name="Xu Z."/>
            <person name="Liu Y."/>
            <person name="Domazet-Loso T."/>
            <person name="Du Y."/>
            <person name="Sun X."/>
            <person name="Zhang S."/>
            <person name="Liu B."/>
            <person name="Cheng P."/>
            <person name="Jiang X."/>
            <person name="Li J."/>
            <person name="Fan D."/>
            <person name="Wang W."/>
            <person name="Fu W."/>
            <person name="Wang T."/>
            <person name="Wang B."/>
            <person name="Zhang J."/>
            <person name="Peng Z."/>
            <person name="Li Y."/>
            <person name="Li N."/>
            <person name="Wang J."/>
            <person name="Chen M."/>
            <person name="He Y."/>
            <person name="Tan F."/>
            <person name="Song X."/>
            <person name="Zheng Q."/>
            <person name="Huang R."/>
            <person name="Yang H."/>
            <person name="Du X."/>
            <person name="Chen L."/>
            <person name="Yang M."/>
            <person name="Gaffney P.M."/>
            <person name="Wang S."/>
            <person name="Luo L."/>
            <person name="She Z."/>
            <person name="Ming Y."/>
            <person name="Huang W."/>
            <person name="Zhang S."/>
            <person name="Huang B."/>
            <person name="Zhang Y."/>
            <person name="Qu T."/>
            <person name="Ni P."/>
            <person name="Miao G."/>
            <person name="Wang J."/>
            <person name="Wang Q."/>
            <person name="Steinberg C.E."/>
            <person name="Wang H."/>
            <person name="Li N."/>
            <person name="Qian L."/>
            <person name="Zhang G."/>
            <person name="Li Y."/>
            <person name="Yang H."/>
            <person name="Liu X."/>
            <person name="Wang J."/>
            <person name="Yin Y."/>
            <person name="Wang J."/>
        </authorList>
    </citation>
    <scope>NUCLEOTIDE SEQUENCE [LARGE SCALE GENOMIC DNA]</scope>
    <source>
        <strain evidence="3">05x7-T-G4-1.051#20</strain>
    </source>
</reference>
<accession>K1QLU9</accession>
<keyword evidence="2" id="KW-0802">TPR repeat</keyword>
<sequence>MAHVHLEKGMHDAGLAFLQSKEKYWAGQFDLAVKVFDEKIIARGNFNDASSLLYRLAFEDVRVPQRWKGVLDLVDKFSGHHTWVYTDLHILFTLYRNGEKERANELLEGLKEYVTNNTGTNAQVTHDVGMPLCAGITAFEEGHYETATNCLNSRDTFVQLLLHSAIKSSNPDHKVLARTMLNQRKSDRVEDPLGDRLLMLLDSKSG</sequence>
<dbReference type="InterPro" id="IPR033891">
    <property type="entry name" value="TTC38"/>
</dbReference>
<protein>
    <submittedName>
        <fullName evidence="3">Tetratricopeptide repeat protein 38</fullName>
    </submittedName>
</protein>
<dbReference type="PANTHER" id="PTHR16263">
    <property type="entry name" value="TETRATRICOPEPTIDE REPEAT PROTEIN 38"/>
    <property type="match status" value="1"/>
</dbReference>
<evidence type="ECO:0000313" key="3">
    <source>
        <dbReference type="EMBL" id="EKC32034.1"/>
    </source>
</evidence>
<keyword evidence="1" id="KW-0677">Repeat</keyword>
<proteinExistence type="predicted"/>
<evidence type="ECO:0000256" key="2">
    <source>
        <dbReference type="ARBA" id="ARBA00022803"/>
    </source>
</evidence>
<dbReference type="InParanoid" id="K1QLU9"/>
<gene>
    <name evidence="3" type="ORF">CGI_10009069</name>
</gene>
<name>K1QLU9_MAGGI</name>
<dbReference type="PANTHER" id="PTHR16263:SF4">
    <property type="entry name" value="TETRATRICOPEPTIDE REPEAT PROTEIN 38"/>
    <property type="match status" value="1"/>
</dbReference>
<dbReference type="AlphaFoldDB" id="K1QLU9"/>
<dbReference type="HOGENOM" id="CLU_1333093_0_0_1"/>